<dbReference type="EMBL" id="CAJJDN010000193">
    <property type="protein sequence ID" value="CAD8128687.1"/>
    <property type="molecule type" value="Genomic_DNA"/>
</dbReference>
<name>A0A8S1RMQ2_9CILI</name>
<dbReference type="Proteomes" id="UP000692954">
    <property type="component" value="Unassembled WGS sequence"/>
</dbReference>
<evidence type="ECO:0000313" key="1">
    <source>
        <dbReference type="EMBL" id="CAD8128687.1"/>
    </source>
</evidence>
<organism evidence="1 2">
    <name type="scientific">Paramecium sonneborni</name>
    <dbReference type="NCBI Taxonomy" id="65129"/>
    <lineage>
        <taxon>Eukaryota</taxon>
        <taxon>Sar</taxon>
        <taxon>Alveolata</taxon>
        <taxon>Ciliophora</taxon>
        <taxon>Intramacronucleata</taxon>
        <taxon>Oligohymenophorea</taxon>
        <taxon>Peniculida</taxon>
        <taxon>Parameciidae</taxon>
        <taxon>Paramecium</taxon>
    </lineage>
</organism>
<accession>A0A8S1RMQ2</accession>
<protein>
    <submittedName>
        <fullName evidence="1">Uncharacterized protein</fullName>
    </submittedName>
</protein>
<reference evidence="1" key="1">
    <citation type="submission" date="2021-01" db="EMBL/GenBank/DDBJ databases">
        <authorList>
            <consortium name="Genoscope - CEA"/>
            <person name="William W."/>
        </authorList>
    </citation>
    <scope>NUCLEOTIDE SEQUENCE</scope>
</reference>
<keyword evidence="2" id="KW-1185">Reference proteome</keyword>
<sequence>MKEVWQSLNQVSLNVNINAMDERIIKIFVYYGSQIKAHSIRNVSQILMDFWTILYLSLIQIVETANRQDILKINYSTQLTTHQDLLIIFLKQSINNILVDCLNGKLTIRIINKQKYQQEITMILCQCQIQKANQLQLCQRF</sequence>
<proteinExistence type="predicted"/>
<evidence type="ECO:0000313" key="2">
    <source>
        <dbReference type="Proteomes" id="UP000692954"/>
    </source>
</evidence>
<gene>
    <name evidence="1" type="ORF">PSON_ATCC_30995.1.T1930043</name>
</gene>
<comment type="caution">
    <text evidence="1">The sequence shown here is derived from an EMBL/GenBank/DDBJ whole genome shotgun (WGS) entry which is preliminary data.</text>
</comment>
<dbReference type="AlphaFoldDB" id="A0A8S1RMQ2"/>